<dbReference type="InterPro" id="IPR032675">
    <property type="entry name" value="LRR_dom_sf"/>
</dbReference>
<feature type="non-terminal residue" evidence="1">
    <location>
        <position position="47"/>
    </location>
</feature>
<dbReference type="Gene3D" id="3.80.10.10">
    <property type="entry name" value="Ribonuclease Inhibitor"/>
    <property type="match status" value="1"/>
</dbReference>
<dbReference type="PRINTS" id="PR00019">
    <property type="entry name" value="LEURICHRPT"/>
</dbReference>
<organism evidence="1 2">
    <name type="scientific">Citrus sinensis</name>
    <name type="common">Sweet orange</name>
    <name type="synonym">Citrus aurantium var. sinensis</name>
    <dbReference type="NCBI Taxonomy" id="2711"/>
    <lineage>
        <taxon>Eukaryota</taxon>
        <taxon>Viridiplantae</taxon>
        <taxon>Streptophyta</taxon>
        <taxon>Embryophyta</taxon>
        <taxon>Tracheophyta</taxon>
        <taxon>Spermatophyta</taxon>
        <taxon>Magnoliopsida</taxon>
        <taxon>eudicotyledons</taxon>
        <taxon>Gunneridae</taxon>
        <taxon>Pentapetalae</taxon>
        <taxon>rosids</taxon>
        <taxon>malvids</taxon>
        <taxon>Sapindales</taxon>
        <taxon>Rutaceae</taxon>
        <taxon>Aurantioideae</taxon>
        <taxon>Citrus</taxon>
    </lineage>
</organism>
<accession>A0A067D9Y9</accession>
<name>A0A067D9Y9_CITSI</name>
<sequence length="47" mass="5061">EIPVELGNLAELQKLWLDNNSLTGTIPSSIFNLSSLSSLDLSDNSLT</sequence>
<dbReference type="SUPFAM" id="SSF52058">
    <property type="entry name" value="L domain-like"/>
    <property type="match status" value="1"/>
</dbReference>
<dbReference type="EMBL" id="KK786386">
    <property type="protein sequence ID" value="KDO39648.1"/>
    <property type="molecule type" value="Genomic_DNA"/>
</dbReference>
<dbReference type="InterPro" id="IPR001611">
    <property type="entry name" value="Leu-rich_rpt"/>
</dbReference>
<dbReference type="InterPro" id="IPR052592">
    <property type="entry name" value="LRR-RLK"/>
</dbReference>
<proteinExistence type="predicted"/>
<reference evidence="1 2" key="1">
    <citation type="submission" date="2014-04" db="EMBL/GenBank/DDBJ databases">
        <authorList>
            <consortium name="International Citrus Genome Consortium"/>
            <person name="Gmitter F."/>
            <person name="Chen C."/>
            <person name="Farmerie W."/>
            <person name="Harkins T."/>
            <person name="Desany B."/>
            <person name="Mohiuddin M."/>
            <person name="Kodira C."/>
            <person name="Borodovsky M."/>
            <person name="Lomsadze A."/>
            <person name="Burns P."/>
            <person name="Jenkins J."/>
            <person name="Prochnik S."/>
            <person name="Shu S."/>
            <person name="Chapman J."/>
            <person name="Pitluck S."/>
            <person name="Schmutz J."/>
            <person name="Rokhsar D."/>
        </authorList>
    </citation>
    <scope>NUCLEOTIDE SEQUENCE</scope>
</reference>
<dbReference type="Proteomes" id="UP000027120">
    <property type="component" value="Unassembled WGS sequence"/>
</dbReference>
<evidence type="ECO:0000313" key="1">
    <source>
        <dbReference type="EMBL" id="KDO39648.1"/>
    </source>
</evidence>
<dbReference type="PANTHER" id="PTHR48054:SF82">
    <property type="entry name" value="LRR RECEPTOR-LIKE SERINE_THREONINE-PROTEIN KINASE FLS2"/>
    <property type="match status" value="1"/>
</dbReference>
<dbReference type="Pfam" id="PF13855">
    <property type="entry name" value="LRR_8"/>
    <property type="match status" value="1"/>
</dbReference>
<dbReference type="PANTHER" id="PTHR48054">
    <property type="entry name" value="RECEPTOR KINASE-LIKE PROTEIN XA21"/>
    <property type="match status" value="1"/>
</dbReference>
<protein>
    <submittedName>
        <fullName evidence="1">Uncharacterized protein</fullName>
    </submittedName>
</protein>
<keyword evidence="2" id="KW-1185">Reference proteome</keyword>
<gene>
    <name evidence="1" type="ORF">CISIN_1g0426621mg</name>
</gene>
<evidence type="ECO:0000313" key="2">
    <source>
        <dbReference type="Proteomes" id="UP000027120"/>
    </source>
</evidence>
<dbReference type="AlphaFoldDB" id="A0A067D9Y9"/>
<feature type="non-terminal residue" evidence="1">
    <location>
        <position position="1"/>
    </location>
</feature>